<dbReference type="Gene3D" id="3.40.50.150">
    <property type="entry name" value="Vaccinia Virus protein VP39"/>
    <property type="match status" value="1"/>
</dbReference>
<sequence>MTSEHYFSAIPASPDERRRIDVSLRGHRVEVETAPGTFSSERLDQGTRVLLDLAPAPPPEGAALDLGCGWGPIALALALESPGLDVWAVDVNERALDLATANAARTGATGIRASLPDAVPTDVTFNVIWSNPPIRVGKPVLHGLMRTWLPRLAPGGEAYLVVQKHLGADSLQRWLADEFDHSGESPGLDVSRYDSAKNFRILRVARPM</sequence>
<dbReference type="PANTHER" id="PTHR47816">
    <property type="entry name" value="RIBOSOMAL RNA SMALL SUBUNIT METHYLTRANSFERASE C"/>
    <property type="match status" value="1"/>
</dbReference>
<dbReference type="InterPro" id="IPR046977">
    <property type="entry name" value="RsmC/RlmG"/>
</dbReference>
<organism evidence="4 5">
    <name type="scientific">Pseudoclavibacter endophyticus</name>
    <dbReference type="NCBI Taxonomy" id="1778590"/>
    <lineage>
        <taxon>Bacteria</taxon>
        <taxon>Bacillati</taxon>
        <taxon>Actinomycetota</taxon>
        <taxon>Actinomycetes</taxon>
        <taxon>Micrococcales</taxon>
        <taxon>Microbacteriaceae</taxon>
        <taxon>Pseudoclavibacter</taxon>
    </lineage>
</organism>
<dbReference type="CDD" id="cd02440">
    <property type="entry name" value="AdoMet_MTases"/>
    <property type="match status" value="1"/>
</dbReference>
<dbReference type="SUPFAM" id="SSF53335">
    <property type="entry name" value="S-adenosyl-L-methionine-dependent methyltransferases"/>
    <property type="match status" value="1"/>
</dbReference>
<proteinExistence type="predicted"/>
<dbReference type="GO" id="GO:0032259">
    <property type="term" value="P:methylation"/>
    <property type="evidence" value="ECO:0007669"/>
    <property type="project" value="UniProtKB-KW"/>
</dbReference>
<comment type="caution">
    <text evidence="4">The sequence shown here is derived from an EMBL/GenBank/DDBJ whole genome shotgun (WGS) entry which is preliminary data.</text>
</comment>
<evidence type="ECO:0000256" key="1">
    <source>
        <dbReference type="ARBA" id="ARBA00022603"/>
    </source>
</evidence>
<dbReference type="InterPro" id="IPR029063">
    <property type="entry name" value="SAM-dependent_MTases_sf"/>
</dbReference>
<dbReference type="RefSeq" id="WP_158030096.1">
    <property type="nucleotide sequence ID" value="NZ_BMHG01000002.1"/>
</dbReference>
<dbReference type="Pfam" id="PF05175">
    <property type="entry name" value="MTS"/>
    <property type="match status" value="1"/>
</dbReference>
<gene>
    <name evidence="4" type="ORF">F8O04_14505</name>
</gene>
<protein>
    <submittedName>
        <fullName evidence="4">Methyltransferase</fullName>
    </submittedName>
</protein>
<name>A0A6H9WMF5_9MICO</name>
<dbReference type="InterPro" id="IPR007848">
    <property type="entry name" value="Small_mtfrase_dom"/>
</dbReference>
<dbReference type="Proteomes" id="UP000431744">
    <property type="component" value="Unassembled WGS sequence"/>
</dbReference>
<keyword evidence="1 4" id="KW-0489">Methyltransferase</keyword>
<accession>A0A6H9WMF5</accession>
<dbReference type="PANTHER" id="PTHR47816:SF4">
    <property type="entry name" value="RIBOSOMAL RNA SMALL SUBUNIT METHYLTRANSFERASE C"/>
    <property type="match status" value="1"/>
</dbReference>
<dbReference type="AlphaFoldDB" id="A0A6H9WMF5"/>
<evidence type="ECO:0000313" key="5">
    <source>
        <dbReference type="Proteomes" id="UP000431744"/>
    </source>
</evidence>
<reference evidence="4 5" key="1">
    <citation type="submission" date="2019-09" db="EMBL/GenBank/DDBJ databases">
        <title>Phylogeny of genus Pseudoclavibacter and closely related genus.</title>
        <authorList>
            <person name="Li Y."/>
        </authorList>
    </citation>
    <scope>NUCLEOTIDE SEQUENCE [LARGE SCALE GENOMIC DNA]</scope>
    <source>
        <strain evidence="4 5">EGI 60007</strain>
    </source>
</reference>
<evidence type="ECO:0000313" key="4">
    <source>
        <dbReference type="EMBL" id="KAB1646930.1"/>
    </source>
</evidence>
<keyword evidence="5" id="KW-1185">Reference proteome</keyword>
<feature type="domain" description="Methyltransferase small" evidence="3">
    <location>
        <begin position="29"/>
        <end position="180"/>
    </location>
</feature>
<evidence type="ECO:0000256" key="2">
    <source>
        <dbReference type="ARBA" id="ARBA00022679"/>
    </source>
</evidence>
<dbReference type="EMBL" id="WBJY01000004">
    <property type="protein sequence ID" value="KAB1646930.1"/>
    <property type="molecule type" value="Genomic_DNA"/>
</dbReference>
<keyword evidence="2 4" id="KW-0808">Transferase</keyword>
<dbReference type="OrthoDB" id="9764961at2"/>
<evidence type="ECO:0000259" key="3">
    <source>
        <dbReference type="Pfam" id="PF05175"/>
    </source>
</evidence>
<dbReference type="GO" id="GO:0008757">
    <property type="term" value="F:S-adenosylmethionine-dependent methyltransferase activity"/>
    <property type="evidence" value="ECO:0007669"/>
    <property type="project" value="InterPro"/>
</dbReference>